<accession>A0A0C3CW95</accession>
<evidence type="ECO:0000313" key="2">
    <source>
        <dbReference type="EMBL" id="KIM93977.1"/>
    </source>
</evidence>
<dbReference type="Pfam" id="PF18961">
    <property type="entry name" value="DUF5703_N"/>
    <property type="match status" value="1"/>
</dbReference>
<dbReference type="InterPro" id="IPR012341">
    <property type="entry name" value="6hp_glycosidase-like_sf"/>
</dbReference>
<reference evidence="3" key="2">
    <citation type="submission" date="2015-01" db="EMBL/GenBank/DDBJ databases">
        <title>Evolutionary Origins and Diversification of the Mycorrhizal Mutualists.</title>
        <authorList>
            <consortium name="DOE Joint Genome Institute"/>
            <consortium name="Mycorrhizal Genomics Consortium"/>
            <person name="Kohler A."/>
            <person name="Kuo A."/>
            <person name="Nagy L.G."/>
            <person name="Floudas D."/>
            <person name="Copeland A."/>
            <person name="Barry K.W."/>
            <person name="Cichocki N."/>
            <person name="Veneault-Fourrey C."/>
            <person name="LaButti K."/>
            <person name="Lindquist E.A."/>
            <person name="Lipzen A."/>
            <person name="Lundell T."/>
            <person name="Morin E."/>
            <person name="Murat C."/>
            <person name="Riley R."/>
            <person name="Ohm R."/>
            <person name="Sun H."/>
            <person name="Tunlid A."/>
            <person name="Henrissat B."/>
            <person name="Grigoriev I.V."/>
            <person name="Hibbett D.S."/>
            <person name="Martin F."/>
        </authorList>
    </citation>
    <scope>NUCLEOTIDE SEQUENCE [LARGE SCALE GENOMIC DNA]</scope>
    <source>
        <strain evidence="3">Zn</strain>
    </source>
</reference>
<evidence type="ECO:0000313" key="3">
    <source>
        <dbReference type="Proteomes" id="UP000054321"/>
    </source>
</evidence>
<keyword evidence="3" id="KW-1185">Reference proteome</keyword>
<dbReference type="InParanoid" id="A0A0C3CW95"/>
<dbReference type="OrthoDB" id="269227at2759"/>
<dbReference type="InterPro" id="IPR008928">
    <property type="entry name" value="6-hairpin_glycosidase_sf"/>
</dbReference>
<reference evidence="2 3" key="1">
    <citation type="submission" date="2014-04" db="EMBL/GenBank/DDBJ databases">
        <authorList>
            <consortium name="DOE Joint Genome Institute"/>
            <person name="Kuo A."/>
            <person name="Martino E."/>
            <person name="Perotto S."/>
            <person name="Kohler A."/>
            <person name="Nagy L.G."/>
            <person name="Floudas D."/>
            <person name="Copeland A."/>
            <person name="Barry K.W."/>
            <person name="Cichocki N."/>
            <person name="Veneault-Fourrey C."/>
            <person name="LaButti K."/>
            <person name="Lindquist E.A."/>
            <person name="Lipzen A."/>
            <person name="Lundell T."/>
            <person name="Morin E."/>
            <person name="Murat C."/>
            <person name="Sun H."/>
            <person name="Tunlid A."/>
            <person name="Henrissat B."/>
            <person name="Grigoriev I.V."/>
            <person name="Hibbett D.S."/>
            <person name="Martin F."/>
            <person name="Nordberg H.P."/>
            <person name="Cantor M.N."/>
            <person name="Hua S.X."/>
        </authorList>
    </citation>
    <scope>NUCLEOTIDE SEQUENCE [LARGE SCALE GENOMIC DNA]</scope>
    <source>
        <strain evidence="2 3">Zn</strain>
    </source>
</reference>
<evidence type="ECO:0000259" key="1">
    <source>
        <dbReference type="Pfam" id="PF18961"/>
    </source>
</evidence>
<dbReference type="GO" id="GO:0003824">
    <property type="term" value="F:catalytic activity"/>
    <property type="evidence" value="ECO:0007669"/>
    <property type="project" value="UniProtKB-ARBA"/>
</dbReference>
<dbReference type="InterPro" id="IPR043757">
    <property type="entry name" value="DUF5703_N"/>
</dbReference>
<organism evidence="2 3">
    <name type="scientific">Oidiodendron maius (strain Zn)</name>
    <dbReference type="NCBI Taxonomy" id="913774"/>
    <lineage>
        <taxon>Eukaryota</taxon>
        <taxon>Fungi</taxon>
        <taxon>Dikarya</taxon>
        <taxon>Ascomycota</taxon>
        <taxon>Pezizomycotina</taxon>
        <taxon>Leotiomycetes</taxon>
        <taxon>Leotiomycetes incertae sedis</taxon>
        <taxon>Myxotrichaceae</taxon>
        <taxon>Oidiodendron</taxon>
    </lineage>
</organism>
<dbReference type="STRING" id="913774.A0A0C3CW95"/>
<dbReference type="GO" id="GO:0005975">
    <property type="term" value="P:carbohydrate metabolic process"/>
    <property type="evidence" value="ECO:0007669"/>
    <property type="project" value="InterPro"/>
</dbReference>
<proteinExistence type="predicted"/>
<dbReference type="Gene3D" id="1.50.10.10">
    <property type="match status" value="1"/>
</dbReference>
<name>A0A0C3CW95_OIDMZ</name>
<dbReference type="HOGENOM" id="CLU_009745_0_0_1"/>
<gene>
    <name evidence="2" type="ORF">OIDMADRAFT_136941</name>
</gene>
<dbReference type="Proteomes" id="UP000054321">
    <property type="component" value="Unassembled WGS sequence"/>
</dbReference>
<dbReference type="AlphaFoldDB" id="A0A0C3CW95"/>
<dbReference type="EMBL" id="KN832892">
    <property type="protein sequence ID" value="KIM93977.1"/>
    <property type="molecule type" value="Genomic_DNA"/>
</dbReference>
<feature type="domain" description="DUF5703" evidence="1">
    <location>
        <begin position="37"/>
        <end position="324"/>
    </location>
</feature>
<protein>
    <recommendedName>
        <fullName evidence="1">DUF5703 domain-containing protein</fullName>
    </recommendedName>
</protein>
<dbReference type="SUPFAM" id="SSF48208">
    <property type="entry name" value="Six-hairpin glycosidases"/>
    <property type="match status" value="1"/>
</dbReference>
<sequence length="788" mass="88836">MYYSVLNRDSVALVALVAQFLVYSVRAITLPSSYDTVWTTQSSDSSGSMPLGGGDIGLNAWAENGKCDILFYIAKSGAFDENNSLLKLGRVRLSMSPNPFLTDASAFEQHLFINDGYVTFTGDNSTLLKLWVDMFTAAIHVEVTSGIEVNLTASFETWRTVGRNMSSGEQQQTSWGLHTTPLIPLPYQYPDKVQFIQGGVLSYHHNAEQPLLNFQTAAQNLSAEESSFYNPMLNNTFGLFMTSPQLVHGGTTTGKYINATYISYNLVSKKQSRSFQLYIATAQTQTHDVGAWSSALIESVALISKTSQAENLNWWHSYWDRSYIIINPDAAATDPGFQVGKNYQYFRYMMGCNVRGEWPTRFNGGLFTFDPILVSHNNGDAYTPDWRAWSGGTFTAQNQRMVHWGLLKSGDFDIMTAQFDYYKRITLNSRMMGKTYFGIDATVFSEQIDNTGLCNLYQYDEIYFQGGAPRNGNPLYPPGISYNLYQSYLQDTANEFIDMILQANIYSNFDVNPYMPFIEYQLAWFDEYYTKRNGLNDTKLIIYPGSGAETYKLALNPASTVSGLRKVIEDLLRVNPKYIKGNATYYREYLRRVPETPLRQYLTCIAPASNYSYTKNTEPIALYPVFPWGEYGLGASTNISYAINAYFHDNETATWHANYGWRQDQIWLARLGLTDLATNITTSRLTDSTTYRFSAFKGPNYDWSPDINHYGSGAIGLQEQLVQTFVGNDIRLLPAWPAEWTGYFKLHAPHNTVVSGDITGEKAVGVKNLKVVPENRMRDVILPGGRDG</sequence>